<dbReference type="Proteomes" id="UP000694428">
    <property type="component" value="Unplaced"/>
</dbReference>
<dbReference type="InterPro" id="IPR013098">
    <property type="entry name" value="Ig_I-set"/>
</dbReference>
<dbReference type="Pfam" id="PF07679">
    <property type="entry name" value="I-set"/>
    <property type="match status" value="1"/>
</dbReference>
<feature type="compositionally biased region" description="Pro residues" evidence="1">
    <location>
        <begin position="213"/>
        <end position="227"/>
    </location>
</feature>
<dbReference type="SMART" id="SM00409">
    <property type="entry name" value="IG"/>
    <property type="match status" value="1"/>
</dbReference>
<organism evidence="3 4">
    <name type="scientific">Pavo cristatus</name>
    <name type="common">Indian peafowl</name>
    <name type="synonym">Blue peafowl</name>
    <dbReference type="NCBI Taxonomy" id="9049"/>
    <lineage>
        <taxon>Eukaryota</taxon>
        <taxon>Metazoa</taxon>
        <taxon>Chordata</taxon>
        <taxon>Craniata</taxon>
        <taxon>Vertebrata</taxon>
        <taxon>Euteleostomi</taxon>
        <taxon>Archelosauria</taxon>
        <taxon>Archosauria</taxon>
        <taxon>Dinosauria</taxon>
        <taxon>Saurischia</taxon>
        <taxon>Theropoda</taxon>
        <taxon>Coelurosauria</taxon>
        <taxon>Aves</taxon>
        <taxon>Neognathae</taxon>
        <taxon>Galloanserae</taxon>
        <taxon>Galliformes</taxon>
        <taxon>Phasianidae</taxon>
        <taxon>Phasianinae</taxon>
        <taxon>Pavo</taxon>
    </lineage>
</organism>
<dbReference type="InterPro" id="IPR007110">
    <property type="entry name" value="Ig-like_dom"/>
</dbReference>
<evidence type="ECO:0000259" key="2">
    <source>
        <dbReference type="PROSITE" id="PS50835"/>
    </source>
</evidence>
<feature type="domain" description="Ig-like" evidence="2">
    <location>
        <begin position="1"/>
        <end position="97"/>
    </location>
</feature>
<evidence type="ECO:0000313" key="4">
    <source>
        <dbReference type="Proteomes" id="UP000694428"/>
    </source>
</evidence>
<protein>
    <recommendedName>
        <fullName evidence="2">Ig-like domain-containing protein</fullName>
    </recommendedName>
</protein>
<dbReference type="PROSITE" id="PS50835">
    <property type="entry name" value="IG_LIKE"/>
    <property type="match status" value="1"/>
</dbReference>
<accession>A0A8C9FU97</accession>
<reference evidence="3" key="1">
    <citation type="submission" date="2025-08" db="UniProtKB">
        <authorList>
            <consortium name="Ensembl"/>
        </authorList>
    </citation>
    <scope>IDENTIFICATION</scope>
</reference>
<evidence type="ECO:0000256" key="1">
    <source>
        <dbReference type="SAM" id="MobiDB-lite"/>
    </source>
</evidence>
<dbReference type="AlphaFoldDB" id="A0A8C9FU97"/>
<feature type="compositionally biased region" description="Low complexity" evidence="1">
    <location>
        <begin position="237"/>
        <end position="251"/>
    </location>
</feature>
<dbReference type="InterPro" id="IPR003599">
    <property type="entry name" value="Ig_sub"/>
</dbReference>
<name>A0A8C9FU97_PAVCR</name>
<dbReference type="InterPro" id="IPR036179">
    <property type="entry name" value="Ig-like_dom_sf"/>
</dbReference>
<dbReference type="Ensembl" id="ENSPSTT00000022231.1">
    <property type="protein sequence ID" value="ENSPSTP00000021187.1"/>
    <property type="gene ID" value="ENSPSTG00000015426.1"/>
</dbReference>
<dbReference type="PANTHER" id="PTHR47633:SF16">
    <property type="entry name" value="CAVP-TARGET PROTEIN-LIKE"/>
    <property type="match status" value="1"/>
</dbReference>
<dbReference type="PANTHER" id="PTHR47633">
    <property type="entry name" value="IMMUNOGLOBULIN"/>
    <property type="match status" value="1"/>
</dbReference>
<proteinExistence type="predicted"/>
<sequence length="263" mass="29080">MAVDIESFHHYSVMLCCRQKSFCLLLFSLGFPVPEVSWYRDGQVLSAATLPGVQISFSDGRAKLVIPSVTEANSGRYTIQATNGSGQATSTAELLVTGTWQLNKSMLQEKHLAASLFLYCLYTFVYRLNTHLFLQLYVYCHILLTIFSLSKGEEEAVPAKKTKTIVSTAQISQTRQARIEKKIEAHFDARSLTSVEMVIEGAAAQQLPHKAPPRMPPRPTSKSPTPPVITAKAQMARQQSPSPVRQSPSPVRHVRAPTPSPVR</sequence>
<dbReference type="InterPro" id="IPR013783">
    <property type="entry name" value="Ig-like_fold"/>
</dbReference>
<feature type="region of interest" description="Disordered" evidence="1">
    <location>
        <begin position="205"/>
        <end position="263"/>
    </location>
</feature>
<reference evidence="3" key="2">
    <citation type="submission" date="2025-09" db="UniProtKB">
        <authorList>
            <consortium name="Ensembl"/>
        </authorList>
    </citation>
    <scope>IDENTIFICATION</scope>
</reference>
<dbReference type="GO" id="GO:0004672">
    <property type="term" value="F:protein kinase activity"/>
    <property type="evidence" value="ECO:0007669"/>
    <property type="project" value="TreeGrafter"/>
</dbReference>
<dbReference type="Gene3D" id="2.60.40.10">
    <property type="entry name" value="Immunoglobulins"/>
    <property type="match status" value="1"/>
</dbReference>
<evidence type="ECO:0000313" key="3">
    <source>
        <dbReference type="Ensembl" id="ENSPSTP00000021187.1"/>
    </source>
</evidence>
<dbReference type="SUPFAM" id="SSF48726">
    <property type="entry name" value="Immunoglobulin"/>
    <property type="match status" value="1"/>
</dbReference>
<keyword evidence="4" id="KW-1185">Reference proteome</keyword>